<dbReference type="Proteomes" id="UP001165064">
    <property type="component" value="Unassembled WGS sequence"/>
</dbReference>
<organism evidence="1 2">
    <name type="scientific">Ambrosiozyma monospora</name>
    <name type="common">Yeast</name>
    <name type="synonym">Endomycopsis monosporus</name>
    <dbReference type="NCBI Taxonomy" id="43982"/>
    <lineage>
        <taxon>Eukaryota</taxon>
        <taxon>Fungi</taxon>
        <taxon>Dikarya</taxon>
        <taxon>Ascomycota</taxon>
        <taxon>Saccharomycotina</taxon>
        <taxon>Pichiomycetes</taxon>
        <taxon>Pichiales</taxon>
        <taxon>Pichiaceae</taxon>
        <taxon>Ambrosiozyma</taxon>
    </lineage>
</organism>
<protein>
    <submittedName>
        <fullName evidence="1">Unnamed protein product</fullName>
    </submittedName>
</protein>
<keyword evidence="2" id="KW-1185">Reference proteome</keyword>
<gene>
    <name evidence="1" type="ORF">Amon02_001077900</name>
</gene>
<accession>A0ACB5U259</accession>
<reference evidence="1" key="1">
    <citation type="submission" date="2023-04" db="EMBL/GenBank/DDBJ databases">
        <title>Ambrosiozyma monospora NBRC 10751.</title>
        <authorList>
            <person name="Ichikawa N."/>
            <person name="Sato H."/>
            <person name="Tonouchi N."/>
        </authorList>
    </citation>
    <scope>NUCLEOTIDE SEQUENCE</scope>
    <source>
        <strain evidence="1">NBRC 10751</strain>
    </source>
</reference>
<evidence type="ECO:0000313" key="2">
    <source>
        <dbReference type="Proteomes" id="UP001165064"/>
    </source>
</evidence>
<comment type="caution">
    <text evidence="1">The sequence shown here is derived from an EMBL/GenBank/DDBJ whole genome shotgun (WGS) entry which is preliminary data.</text>
</comment>
<dbReference type="EMBL" id="BSXS01011078">
    <property type="protein sequence ID" value="GME99636.1"/>
    <property type="molecule type" value="Genomic_DNA"/>
</dbReference>
<proteinExistence type="predicted"/>
<sequence length="298" mass="33927">MRSVSNTTTPSRNSRNNTTNPTTPTSVTTRRYEVPHLTRSGGFSMHGVPFVDSFLIPDEGGPPRTNVRLLDYLISRQQQRSASTDYGIFSQYSSLGSMRGDGPDPAVSSDSDMNEEDARLEHLHDYDFFQSYRDLNNDDEDEDDDADEDDEDNDDDEDDDDGNGDTDELYEVELSSGRSRRIENLLYDRDLSREQQHPRRGEVSAKKLYKNSSSLKMKLQLFLSVNRVTGELCMVSGNLDKNNWSSEENNGDLFEDYQTLSKLYEIFFCDDEISVNETETNSDDKAMQDGINKFKDNG</sequence>
<name>A0ACB5U259_AMBMO</name>
<evidence type="ECO:0000313" key="1">
    <source>
        <dbReference type="EMBL" id="GME99636.1"/>
    </source>
</evidence>